<feature type="disulfide bond" description="Redox-active" evidence="9">
    <location>
        <begin position="32"/>
        <end position="35"/>
    </location>
</feature>
<dbReference type="EMBL" id="JADHSG010000007">
    <property type="protein sequence ID" value="MBL6903564.1"/>
    <property type="molecule type" value="Genomic_DNA"/>
</dbReference>
<dbReference type="GO" id="GO:0005737">
    <property type="term" value="C:cytoplasm"/>
    <property type="evidence" value="ECO:0007669"/>
    <property type="project" value="TreeGrafter"/>
</dbReference>
<keyword evidence="4 9" id="KW-1015">Disulfide bond</keyword>
<dbReference type="PROSITE" id="PS00194">
    <property type="entry name" value="THIOREDOXIN_1"/>
    <property type="match status" value="1"/>
</dbReference>
<dbReference type="AlphaFoldDB" id="A0A937SFK4"/>
<comment type="caution">
    <text evidence="11">The sequence shown here is derived from an EMBL/GenBank/DDBJ whole genome shotgun (WGS) entry which is preliminary data.</text>
</comment>
<dbReference type="FunFam" id="3.40.30.10:FF:000001">
    <property type="entry name" value="Thioredoxin"/>
    <property type="match status" value="1"/>
</dbReference>
<evidence type="ECO:0000256" key="2">
    <source>
        <dbReference type="ARBA" id="ARBA00022448"/>
    </source>
</evidence>
<evidence type="ECO:0000256" key="4">
    <source>
        <dbReference type="ARBA" id="ARBA00023157"/>
    </source>
</evidence>
<dbReference type="PRINTS" id="PR00421">
    <property type="entry name" value="THIOREDOXIN"/>
</dbReference>
<evidence type="ECO:0000256" key="3">
    <source>
        <dbReference type="ARBA" id="ARBA00022982"/>
    </source>
</evidence>
<feature type="site" description="Contributes to redox potential value" evidence="8">
    <location>
        <position position="33"/>
    </location>
</feature>
<protein>
    <recommendedName>
        <fullName evidence="6 7">Thioredoxin</fullName>
    </recommendedName>
</protein>
<dbReference type="InterPro" id="IPR017937">
    <property type="entry name" value="Thioredoxin_CS"/>
</dbReference>
<evidence type="ECO:0000259" key="10">
    <source>
        <dbReference type="PROSITE" id="PS51352"/>
    </source>
</evidence>
<dbReference type="InterPro" id="IPR036249">
    <property type="entry name" value="Thioredoxin-like_sf"/>
</dbReference>
<sequence>MSNVVEVNLENFESEVLSSDKPVLVDFWAEWCGPCKQLGPTVEEVASEYSEQIKVCKMDVDSSRDIAAKYGIRSIPTLIIFKEGEPSGTEIGALSKQQLVEFVNSEI</sequence>
<evidence type="ECO:0000256" key="8">
    <source>
        <dbReference type="PIRSR" id="PIRSR000077-1"/>
    </source>
</evidence>
<dbReference type="PANTHER" id="PTHR45663:SF11">
    <property type="entry name" value="GEO12009P1"/>
    <property type="match status" value="1"/>
</dbReference>
<feature type="active site" description="Nucleophile" evidence="8">
    <location>
        <position position="32"/>
    </location>
</feature>
<dbReference type="PROSITE" id="PS51352">
    <property type="entry name" value="THIOREDOXIN_2"/>
    <property type="match status" value="1"/>
</dbReference>
<keyword evidence="2" id="KW-0813">Transport</keyword>
<proteinExistence type="inferred from homology"/>
<dbReference type="PANTHER" id="PTHR45663">
    <property type="entry name" value="GEO12009P1"/>
    <property type="match status" value="1"/>
</dbReference>
<dbReference type="SUPFAM" id="SSF52833">
    <property type="entry name" value="Thioredoxin-like"/>
    <property type="match status" value="1"/>
</dbReference>
<evidence type="ECO:0000256" key="7">
    <source>
        <dbReference type="PIRNR" id="PIRNR000077"/>
    </source>
</evidence>
<evidence type="ECO:0000256" key="5">
    <source>
        <dbReference type="ARBA" id="ARBA00023284"/>
    </source>
</evidence>
<feature type="site" description="Deprotonates C-terminal active site Cys" evidence="8">
    <location>
        <position position="26"/>
    </location>
</feature>
<evidence type="ECO:0000256" key="9">
    <source>
        <dbReference type="PIRSR" id="PIRSR000077-4"/>
    </source>
</evidence>
<dbReference type="Proteomes" id="UP000705230">
    <property type="component" value="Unassembled WGS sequence"/>
</dbReference>
<organism evidence="11 12">
    <name type="scientific">SAR86 cluster bacterium</name>
    <dbReference type="NCBI Taxonomy" id="2030880"/>
    <lineage>
        <taxon>Bacteria</taxon>
        <taxon>Pseudomonadati</taxon>
        <taxon>Pseudomonadota</taxon>
        <taxon>Gammaproteobacteria</taxon>
        <taxon>SAR86 cluster</taxon>
    </lineage>
</organism>
<reference evidence="11" key="1">
    <citation type="submission" date="2020-10" db="EMBL/GenBank/DDBJ databases">
        <title>Microbiome of the Black Sea water column analyzed by genome centric metagenomics.</title>
        <authorList>
            <person name="Cabello-Yeves P.J."/>
            <person name="Callieri C."/>
            <person name="Picazo A."/>
            <person name="Mehrshad M."/>
            <person name="Haro-Moreno J.M."/>
            <person name="Roda-Garcia J."/>
            <person name="Dzembekova N."/>
            <person name="Slabakova V."/>
            <person name="Slabakova N."/>
            <person name="Moncheva S."/>
            <person name="Rodriguez-Valera F."/>
        </authorList>
    </citation>
    <scope>NUCLEOTIDE SEQUENCE</scope>
    <source>
        <strain evidence="11">BS30m-G43</strain>
    </source>
</reference>
<dbReference type="PIRSF" id="PIRSF000077">
    <property type="entry name" value="Thioredoxin"/>
    <property type="match status" value="1"/>
</dbReference>
<evidence type="ECO:0000256" key="6">
    <source>
        <dbReference type="NCBIfam" id="TIGR01068"/>
    </source>
</evidence>
<evidence type="ECO:0000313" key="11">
    <source>
        <dbReference type="EMBL" id="MBL6903564.1"/>
    </source>
</evidence>
<evidence type="ECO:0000313" key="12">
    <source>
        <dbReference type="Proteomes" id="UP000705230"/>
    </source>
</evidence>
<dbReference type="InterPro" id="IPR013766">
    <property type="entry name" value="Thioredoxin_domain"/>
</dbReference>
<dbReference type="InterPro" id="IPR005746">
    <property type="entry name" value="Thioredoxin"/>
</dbReference>
<dbReference type="Gene3D" id="3.40.30.10">
    <property type="entry name" value="Glutaredoxin"/>
    <property type="match status" value="1"/>
</dbReference>
<evidence type="ECO:0000256" key="1">
    <source>
        <dbReference type="ARBA" id="ARBA00008987"/>
    </source>
</evidence>
<feature type="active site" description="Nucleophile" evidence="8">
    <location>
        <position position="35"/>
    </location>
</feature>
<dbReference type="CDD" id="cd02947">
    <property type="entry name" value="TRX_family"/>
    <property type="match status" value="1"/>
</dbReference>
<dbReference type="GO" id="GO:0015035">
    <property type="term" value="F:protein-disulfide reductase activity"/>
    <property type="evidence" value="ECO:0007669"/>
    <property type="project" value="UniProtKB-UniRule"/>
</dbReference>
<accession>A0A937SFK4</accession>
<dbReference type="NCBIfam" id="TIGR01068">
    <property type="entry name" value="thioredoxin"/>
    <property type="match status" value="1"/>
</dbReference>
<comment type="similarity">
    <text evidence="1 7">Belongs to the thioredoxin family.</text>
</comment>
<name>A0A937SFK4_9GAMM</name>
<keyword evidence="5 9" id="KW-0676">Redox-active center</keyword>
<dbReference type="Pfam" id="PF00085">
    <property type="entry name" value="Thioredoxin"/>
    <property type="match status" value="1"/>
</dbReference>
<feature type="site" description="Contributes to redox potential value" evidence="8">
    <location>
        <position position="34"/>
    </location>
</feature>
<keyword evidence="3" id="KW-0249">Electron transport</keyword>
<feature type="domain" description="Thioredoxin" evidence="10">
    <location>
        <begin position="1"/>
        <end position="107"/>
    </location>
</feature>
<gene>
    <name evidence="11" type="primary">trxA</name>
    <name evidence="11" type="ORF">ISR29_05115</name>
</gene>